<proteinExistence type="inferred from homology"/>
<keyword evidence="6" id="KW-0539">Nucleus</keyword>
<dbReference type="InterPro" id="IPR051898">
    <property type="entry name" value="Ribosome_Assembly_3"/>
</dbReference>
<accession>F0WVX3</accession>
<dbReference type="GO" id="GO:0005730">
    <property type="term" value="C:nucleolus"/>
    <property type="evidence" value="ECO:0007669"/>
    <property type="project" value="UniProtKB-SubCell"/>
</dbReference>
<evidence type="ECO:0000259" key="8">
    <source>
        <dbReference type="Pfam" id="PF14615"/>
    </source>
</evidence>
<dbReference type="GO" id="GO:0000027">
    <property type="term" value="P:ribosomal large subunit assembly"/>
    <property type="evidence" value="ECO:0007669"/>
    <property type="project" value="TreeGrafter"/>
</dbReference>
<keyword evidence="7" id="KW-0687">Ribonucleoprotein</keyword>
<reference evidence="9" key="1">
    <citation type="journal article" date="2011" name="PLoS Biol.">
        <title>Gene gain and loss during evolution of obligate parasitism in the white rust pathogen of Arabidopsis thaliana.</title>
        <authorList>
            <person name="Kemen E."/>
            <person name="Gardiner A."/>
            <person name="Schultz-Larsen T."/>
            <person name="Kemen A.C."/>
            <person name="Balmuth A.L."/>
            <person name="Robert-Seilaniantz A."/>
            <person name="Bailey K."/>
            <person name="Holub E."/>
            <person name="Studholme D.J."/>
            <person name="Maclean D."/>
            <person name="Jones J.D."/>
        </authorList>
    </citation>
    <scope>NUCLEOTIDE SEQUENCE</scope>
</reference>
<gene>
    <name evidence="9" type="primary">AlNc14C305G10434</name>
    <name evidence="9" type="ORF">ALNC14_117180</name>
</gene>
<keyword evidence="5" id="KW-0690">Ribosome biogenesis</keyword>
<dbReference type="EMBL" id="FR824350">
    <property type="protein sequence ID" value="CCA25574.1"/>
    <property type="molecule type" value="Genomic_DNA"/>
</dbReference>
<dbReference type="AlphaFoldDB" id="F0WVX3"/>
<feature type="domain" description="Ribosome-assembly protein 3 C-terminal" evidence="8">
    <location>
        <begin position="155"/>
        <end position="200"/>
    </location>
</feature>
<dbReference type="InterPro" id="IPR028217">
    <property type="entry name" value="Rsa3_C"/>
</dbReference>
<name>F0WVX3_9STRA</name>
<dbReference type="GO" id="GO:0030687">
    <property type="term" value="C:preribosome, large subunit precursor"/>
    <property type="evidence" value="ECO:0007669"/>
    <property type="project" value="TreeGrafter"/>
</dbReference>
<evidence type="ECO:0000256" key="2">
    <source>
        <dbReference type="ARBA" id="ARBA00004604"/>
    </source>
</evidence>
<evidence type="ECO:0000256" key="3">
    <source>
        <dbReference type="ARBA" id="ARBA00006256"/>
    </source>
</evidence>
<protein>
    <recommendedName>
        <fullName evidence="4">Ribosome assembly protein 3</fullName>
    </recommendedName>
</protein>
<comment type="function">
    <text evidence="1">Required for efficient biogenesis of the 60S ribosomal subunit.</text>
</comment>
<evidence type="ECO:0000256" key="5">
    <source>
        <dbReference type="ARBA" id="ARBA00022517"/>
    </source>
</evidence>
<organism evidence="9">
    <name type="scientific">Albugo laibachii Nc14</name>
    <dbReference type="NCBI Taxonomy" id="890382"/>
    <lineage>
        <taxon>Eukaryota</taxon>
        <taxon>Sar</taxon>
        <taxon>Stramenopiles</taxon>
        <taxon>Oomycota</taxon>
        <taxon>Peronosporomycetes</taxon>
        <taxon>Albuginales</taxon>
        <taxon>Albuginaceae</taxon>
        <taxon>Albugo</taxon>
    </lineage>
</organism>
<dbReference type="PANTHER" id="PTHR28127:SF1">
    <property type="entry name" value="RIBOSOME ASSEMBLY PROTEIN 3"/>
    <property type="match status" value="1"/>
</dbReference>
<reference evidence="9" key="2">
    <citation type="submission" date="2011-02" db="EMBL/GenBank/DDBJ databases">
        <authorList>
            <person name="MacLean D."/>
        </authorList>
    </citation>
    <scope>NUCLEOTIDE SEQUENCE</scope>
</reference>
<evidence type="ECO:0000313" key="9">
    <source>
        <dbReference type="EMBL" id="CCA25574.1"/>
    </source>
</evidence>
<dbReference type="HOGENOM" id="CLU_1100358_0_0_1"/>
<comment type="subcellular location">
    <subcellularLocation>
        <location evidence="2">Nucleus</location>
        <location evidence="2">Nucleolus</location>
    </subcellularLocation>
</comment>
<evidence type="ECO:0000256" key="4">
    <source>
        <dbReference type="ARBA" id="ARBA00015339"/>
    </source>
</evidence>
<evidence type="ECO:0000256" key="1">
    <source>
        <dbReference type="ARBA" id="ARBA00003035"/>
    </source>
</evidence>
<dbReference type="Pfam" id="PF14615">
    <property type="entry name" value="Rsa3"/>
    <property type="match status" value="1"/>
</dbReference>
<evidence type="ECO:0000256" key="7">
    <source>
        <dbReference type="ARBA" id="ARBA00023274"/>
    </source>
</evidence>
<evidence type="ECO:0000256" key="6">
    <source>
        <dbReference type="ARBA" id="ARBA00023242"/>
    </source>
</evidence>
<comment type="similarity">
    <text evidence="3">Belongs to the RSA3 family.</text>
</comment>
<dbReference type="PANTHER" id="PTHR28127">
    <property type="entry name" value="RIBOSOME ASSEMBLY PROTEIN 3"/>
    <property type="match status" value="1"/>
</dbReference>
<sequence length="213" mass="24511">MEDNDARQDPFLRHYDEILQVLDKVTLDREDRDKDNDSRQGLGAMEVTDVTLECVKLLEKALALSDHYAHLEHQLNVEEDRDDIDIQEQTEDDATVSVLADLLRKSDEMKDKVSKIIQQRVQVRSDQTLKSTAKYITQSSHPNTIIQALPENREFTNLYVETFTNAFGDELDQFRHDSSFTKKDVSHLVSCIQMGADIFTDSQKEMLLFASSQ</sequence>